<evidence type="ECO:0000256" key="4">
    <source>
        <dbReference type="ARBA" id="ARBA00022840"/>
    </source>
</evidence>
<dbReference type="EMBL" id="JACQCQ010000012">
    <property type="protein sequence ID" value="MBI3627768.1"/>
    <property type="molecule type" value="Genomic_DNA"/>
</dbReference>
<dbReference type="GO" id="GO:0016887">
    <property type="term" value="F:ATP hydrolysis activity"/>
    <property type="evidence" value="ECO:0007669"/>
    <property type="project" value="InterPro"/>
</dbReference>
<dbReference type="PANTHER" id="PTHR42734">
    <property type="entry name" value="METAL TRANSPORT SYSTEM ATP-BINDING PROTEIN TM_0124-RELATED"/>
    <property type="match status" value="1"/>
</dbReference>
<dbReference type="Proteomes" id="UP000808388">
    <property type="component" value="Unassembled WGS sequence"/>
</dbReference>
<evidence type="ECO:0000259" key="5">
    <source>
        <dbReference type="PROSITE" id="PS50893"/>
    </source>
</evidence>
<proteinExistence type="inferred from homology"/>
<dbReference type="InterPro" id="IPR003439">
    <property type="entry name" value="ABC_transporter-like_ATP-bd"/>
</dbReference>
<gene>
    <name evidence="6" type="ORF">HY220_03450</name>
</gene>
<evidence type="ECO:0000313" key="7">
    <source>
        <dbReference type="Proteomes" id="UP000808388"/>
    </source>
</evidence>
<keyword evidence="3" id="KW-0547">Nucleotide-binding</keyword>
<accession>A0A9D6LQH8</accession>
<keyword evidence="2" id="KW-0813">Transport</keyword>
<reference evidence="6" key="1">
    <citation type="submission" date="2020-07" db="EMBL/GenBank/DDBJ databases">
        <title>Huge and variable diversity of episymbiotic CPR bacteria and DPANN archaea in groundwater ecosystems.</title>
        <authorList>
            <person name="He C.Y."/>
            <person name="Keren R."/>
            <person name="Whittaker M."/>
            <person name="Farag I.F."/>
            <person name="Doudna J."/>
            <person name="Cate J.H.D."/>
            <person name="Banfield J.F."/>
        </authorList>
    </citation>
    <scope>NUCLEOTIDE SEQUENCE</scope>
    <source>
        <strain evidence="6">NC_groundwater_972_Pr1_S-0.2um_49_27</strain>
    </source>
</reference>
<comment type="similarity">
    <text evidence="1">Belongs to the ABC transporter superfamily.</text>
</comment>
<keyword evidence="4 6" id="KW-0067">ATP-binding</keyword>
<dbReference type="SUPFAM" id="SSF52540">
    <property type="entry name" value="P-loop containing nucleoside triphosphate hydrolases"/>
    <property type="match status" value="1"/>
</dbReference>
<evidence type="ECO:0000256" key="1">
    <source>
        <dbReference type="ARBA" id="ARBA00005417"/>
    </source>
</evidence>
<dbReference type="Gene3D" id="3.40.50.300">
    <property type="entry name" value="P-loop containing nucleotide triphosphate hydrolases"/>
    <property type="match status" value="1"/>
</dbReference>
<name>A0A9D6LQH8_9BACT</name>
<dbReference type="PANTHER" id="PTHR42734:SF17">
    <property type="entry name" value="METAL TRANSPORT SYSTEM ATP-BINDING PROTEIN TM_0124-RELATED"/>
    <property type="match status" value="1"/>
</dbReference>
<comment type="caution">
    <text evidence="6">The sequence shown here is derived from an EMBL/GenBank/DDBJ whole genome shotgun (WGS) entry which is preliminary data.</text>
</comment>
<dbReference type="GO" id="GO:0005524">
    <property type="term" value="F:ATP binding"/>
    <property type="evidence" value="ECO:0007669"/>
    <property type="project" value="UniProtKB-KW"/>
</dbReference>
<feature type="domain" description="ABC transporter" evidence="5">
    <location>
        <begin position="7"/>
        <end position="228"/>
    </location>
</feature>
<evidence type="ECO:0000256" key="2">
    <source>
        <dbReference type="ARBA" id="ARBA00022448"/>
    </source>
</evidence>
<protein>
    <submittedName>
        <fullName evidence="6">Metal ABC transporter ATP-binding protein</fullName>
    </submittedName>
</protein>
<evidence type="ECO:0000313" key="6">
    <source>
        <dbReference type="EMBL" id="MBI3627768.1"/>
    </source>
</evidence>
<evidence type="ECO:0000256" key="3">
    <source>
        <dbReference type="ARBA" id="ARBA00022741"/>
    </source>
</evidence>
<organism evidence="6 7">
    <name type="scientific">Candidatus Sungiibacteriota bacterium</name>
    <dbReference type="NCBI Taxonomy" id="2750080"/>
    <lineage>
        <taxon>Bacteria</taxon>
        <taxon>Candidatus Sungiibacteriota</taxon>
    </lineage>
</organism>
<dbReference type="InterPro" id="IPR050153">
    <property type="entry name" value="Metal_Ion_Import_ABC"/>
</dbReference>
<dbReference type="Pfam" id="PF00005">
    <property type="entry name" value="ABC_tran"/>
    <property type="match status" value="1"/>
</dbReference>
<sequence length="240" mass="26882">MDKEPILEVKNLNVTILKEAILSDISFSIEEGDAAAIIGPNGAGKTVLFKCLLGLMRYEGEIRWRKGVTIGYVPQRFQIDRTTPISVREFFQLHEGNFLFSNADVEIKKYLKMVELPESTIDERLGTLSGGELQRALIGWAIYDGPNVLLFDEPTAGVDVAGEQTIYNLLHSLQDQLGITILLVSHELNIVFKYATKVLCLNRKLICAGAPHDTLTQAQLEKLYGEATYYHHLHGHENEV</sequence>
<dbReference type="InterPro" id="IPR027417">
    <property type="entry name" value="P-loop_NTPase"/>
</dbReference>
<dbReference type="AlphaFoldDB" id="A0A9D6LQH8"/>
<dbReference type="PROSITE" id="PS50893">
    <property type="entry name" value="ABC_TRANSPORTER_2"/>
    <property type="match status" value="1"/>
</dbReference>
<dbReference type="InterPro" id="IPR003593">
    <property type="entry name" value="AAA+_ATPase"/>
</dbReference>
<dbReference type="SMART" id="SM00382">
    <property type="entry name" value="AAA"/>
    <property type="match status" value="1"/>
</dbReference>